<dbReference type="EMBL" id="JAMXQS010000003">
    <property type="protein sequence ID" value="MCO6049623.1"/>
    <property type="molecule type" value="Genomic_DNA"/>
</dbReference>
<proteinExistence type="predicted"/>
<keyword evidence="2" id="KW-1185">Reference proteome</keyword>
<organism evidence="1 2">
    <name type="scientific">Mesorhizobium liriopis</name>
    <dbReference type="NCBI Taxonomy" id="2953882"/>
    <lineage>
        <taxon>Bacteria</taxon>
        <taxon>Pseudomonadati</taxon>
        <taxon>Pseudomonadota</taxon>
        <taxon>Alphaproteobacteria</taxon>
        <taxon>Hyphomicrobiales</taxon>
        <taxon>Phyllobacteriaceae</taxon>
        <taxon>Mesorhizobium</taxon>
    </lineage>
</organism>
<evidence type="ECO:0000313" key="1">
    <source>
        <dbReference type="EMBL" id="MCO6049623.1"/>
    </source>
</evidence>
<dbReference type="Proteomes" id="UP001205906">
    <property type="component" value="Unassembled WGS sequence"/>
</dbReference>
<sequence>MLDQAEFVHFGFEGPDRVKIYLELGRAHPKDGAEARTLIHLAAKWRPNSDEAPAVSRYFNPAMARTVSGAEHRLGTLFANGAGMPSVALARAILMKLVRTGAQDCFFFMEVEDEGAPRLSFDLNIYPAELAVADFEGAIRALLAAYHVPVPASEALLAASRAHAFGHVSGGLGRRGVDFTTIYYGMRPHRGRA</sequence>
<name>A0ABT1C463_9HYPH</name>
<reference evidence="1 2" key="1">
    <citation type="submission" date="2022-06" db="EMBL/GenBank/DDBJ databases">
        <title>Mesorhizobium sp. strain RP14 Genome sequencing and assembly.</title>
        <authorList>
            <person name="Kim I."/>
        </authorList>
    </citation>
    <scope>NUCLEOTIDE SEQUENCE [LARGE SCALE GENOMIC DNA]</scope>
    <source>
        <strain evidence="2">RP14(2022)</strain>
    </source>
</reference>
<comment type="caution">
    <text evidence="1">The sequence shown here is derived from an EMBL/GenBank/DDBJ whole genome shotgun (WGS) entry which is preliminary data.</text>
</comment>
<accession>A0ABT1C463</accession>
<protein>
    <submittedName>
        <fullName evidence="1">Uncharacterized protein</fullName>
    </submittedName>
</protein>
<dbReference type="RefSeq" id="WP_252817601.1">
    <property type="nucleotide sequence ID" value="NZ_JAMXQS010000003.1"/>
</dbReference>
<gene>
    <name evidence="1" type="ORF">NGM99_07445</name>
</gene>
<evidence type="ECO:0000313" key="2">
    <source>
        <dbReference type="Proteomes" id="UP001205906"/>
    </source>
</evidence>